<proteinExistence type="predicted"/>
<feature type="domain" description="NrS-1 polymerase-like helicase" evidence="1">
    <location>
        <begin position="507"/>
        <end position="617"/>
    </location>
</feature>
<sequence length="848" mass="97620">MSEIANLPIRNREEQNRRFLEEFHRRFGGADDGPLTHCPNHDDGNPTCEIRNGETPGTLHLHCHHPQCSNRAVRDAAIALGVQPEHLDVRGIANKTADIVMPVPSSFATDLPYNTGDRCTANIKIGTDAGGDPIYHRYPAIATVTKYEDGNGDLNYIVVRMDYEDEDGNKRKLPRTMVLAETDEGRKWVWGWPDPAVKRTALNLRFLLSVDPDVWPVGIVEGEKTWAAVTDRNHPWAENLGQFAWTTFSGGADNAGLTDWGWVRGRDVYLFPDNDEASRIGFYRLAVLLVNCGARSVYILDFGLFDYEPPHKWDLADPIWRRKPKRKHKANKSEAPLVNWVEFSDALVPFDRPFREYWVEGELAHEIRDEFVEQWVYIRADDKLVYRPRPTIRFTRPQFNNSMRQEYAPTDVWGHLMGHPKLEHADRVGYRPGEKTGKRFVNRADGAVCINSYRPTQVVPHQASIRPFLLFMRHLVPNRRDRKILIRKLAMQIGLPQERKLTWAVLLVSEQTGVGKTMLMQLVAHLVGVHNMHKLDPDRLHNDNFNAWAATSYLVLIEELREGSSFKTPEKLKDIITNDYGPVRRMYNDEATNEYHSWFMASSNHLSSAALNVHDRRWFAPGVTEQQGVTEPGLLAMADGRSPYEAFHHWAYFDGGDAALLFYAEQYADAHVHEIGTKIGTDRGLSHNAPWTETKGRLIEHSKPDWFRDLMDVLYNLPDGAVVTLECIRNYLKLRLDDPKYKRDTLVRLLDEEGWVRPWPKHSGIARKPEMGKIKFTDANGKQKERTVLSRSMYWYNSKPNEVPENFGTADQLRANTWWLVNYHAGNDQTKLFADGRWYEDEQPTRDE</sequence>
<dbReference type="Proteomes" id="UP000597886">
    <property type="component" value="Unassembled WGS sequence"/>
</dbReference>
<evidence type="ECO:0000313" key="3">
    <source>
        <dbReference type="Proteomes" id="UP000597886"/>
    </source>
</evidence>
<accession>A0AA90YSE6</accession>
<dbReference type="AlphaFoldDB" id="A0AA90YSE6"/>
<name>A0AA90YSE6_9RHOB</name>
<dbReference type="EMBL" id="WVRA01000002">
    <property type="protein sequence ID" value="NOE18031.1"/>
    <property type="molecule type" value="Genomic_DNA"/>
</dbReference>
<evidence type="ECO:0000313" key="2">
    <source>
        <dbReference type="EMBL" id="NOE18031.1"/>
    </source>
</evidence>
<comment type="caution">
    <text evidence="2">The sequence shown here is derived from an EMBL/GenBank/DDBJ whole genome shotgun (WGS) entry which is preliminary data.</text>
</comment>
<reference evidence="2" key="1">
    <citation type="submission" date="2019-12" db="EMBL/GenBank/DDBJ databases">
        <title>Ruegeria JWLKs population differentiation of coral mucus and skeleton niches.</title>
        <authorList>
            <person name="Luo D."/>
        </authorList>
    </citation>
    <scope>NUCLEOTIDE SEQUENCE</scope>
    <source>
        <strain evidence="2">HKCCD6181</strain>
    </source>
</reference>
<evidence type="ECO:0000259" key="1">
    <source>
        <dbReference type="Pfam" id="PF19263"/>
    </source>
</evidence>
<gene>
    <name evidence="2" type="ORF">GS634_07820</name>
</gene>
<dbReference type="Pfam" id="PF19263">
    <property type="entry name" value="DUF5906"/>
    <property type="match status" value="1"/>
</dbReference>
<dbReference type="RefSeq" id="WP_171329392.1">
    <property type="nucleotide sequence ID" value="NZ_WVRA01000002.1"/>
</dbReference>
<dbReference type="InterPro" id="IPR045455">
    <property type="entry name" value="NrS-1_pol-like_helicase"/>
</dbReference>
<protein>
    <recommendedName>
        <fullName evidence="1">NrS-1 polymerase-like helicase domain-containing protein</fullName>
    </recommendedName>
</protein>
<organism evidence="2 3">
    <name type="scientific">Ruegeria atlantica</name>
    <dbReference type="NCBI Taxonomy" id="81569"/>
    <lineage>
        <taxon>Bacteria</taxon>
        <taxon>Pseudomonadati</taxon>
        <taxon>Pseudomonadota</taxon>
        <taxon>Alphaproteobacteria</taxon>
        <taxon>Rhodobacterales</taxon>
        <taxon>Roseobacteraceae</taxon>
        <taxon>Ruegeria</taxon>
    </lineage>
</organism>